<dbReference type="EMBL" id="JAIQCJ010002068">
    <property type="protein sequence ID" value="KAJ8784205.1"/>
    <property type="molecule type" value="Genomic_DNA"/>
</dbReference>
<sequence length="230" mass="24190">MEPSLLQAVQNARKPTPPCSMTPPPTPAFSASFLLLIPKPELFLPARSTITKLLTKLTPSPRYHLSHPLDLAHMSRGSGYTEGTQQRITESFKTEVASRTQKRKHREASCSSISREGNRLGDGDCHWGQRRVRQGYQGGEGPLREGGASQGSHSGSSKGSHSAGATFAQGGAEPGWVPGNSAPRATAAQKPSRGPGIAAMDIPPLAGKVAVLSLGALPLSYALNHVSALS</sequence>
<feature type="compositionally biased region" description="Pro residues" evidence="1">
    <location>
        <begin position="15"/>
        <end position="24"/>
    </location>
</feature>
<keyword evidence="3" id="KW-1185">Reference proteome</keyword>
<comment type="caution">
    <text evidence="2">The sequence shown here is derived from an EMBL/GenBank/DDBJ whole genome shotgun (WGS) entry which is preliminary data.</text>
</comment>
<feature type="compositionally biased region" description="Low complexity" evidence="1">
    <location>
        <begin position="146"/>
        <end position="165"/>
    </location>
</feature>
<evidence type="ECO:0000256" key="1">
    <source>
        <dbReference type="SAM" id="MobiDB-lite"/>
    </source>
</evidence>
<feature type="region of interest" description="Disordered" evidence="1">
    <location>
        <begin position="93"/>
        <end position="195"/>
    </location>
</feature>
<organism evidence="2 3">
    <name type="scientific">Eschrichtius robustus</name>
    <name type="common">California gray whale</name>
    <name type="synonym">Eschrichtius gibbosus</name>
    <dbReference type="NCBI Taxonomy" id="9764"/>
    <lineage>
        <taxon>Eukaryota</taxon>
        <taxon>Metazoa</taxon>
        <taxon>Chordata</taxon>
        <taxon>Craniata</taxon>
        <taxon>Vertebrata</taxon>
        <taxon>Euteleostomi</taxon>
        <taxon>Mammalia</taxon>
        <taxon>Eutheria</taxon>
        <taxon>Laurasiatheria</taxon>
        <taxon>Artiodactyla</taxon>
        <taxon>Whippomorpha</taxon>
        <taxon>Cetacea</taxon>
        <taxon>Mysticeti</taxon>
        <taxon>Eschrichtiidae</taxon>
        <taxon>Eschrichtius</taxon>
    </lineage>
</organism>
<feature type="compositionally biased region" description="Basic and acidic residues" evidence="1">
    <location>
        <begin position="116"/>
        <end position="127"/>
    </location>
</feature>
<dbReference type="Proteomes" id="UP001159641">
    <property type="component" value="Unassembled WGS sequence"/>
</dbReference>
<protein>
    <submittedName>
        <fullName evidence="2">Uncharacterized protein</fullName>
    </submittedName>
</protein>
<evidence type="ECO:0000313" key="3">
    <source>
        <dbReference type="Proteomes" id="UP001159641"/>
    </source>
</evidence>
<reference evidence="2 3" key="1">
    <citation type="submission" date="2022-11" db="EMBL/GenBank/DDBJ databases">
        <title>Whole genome sequence of Eschrichtius robustus ER-17-0199.</title>
        <authorList>
            <person name="Bruniche-Olsen A."/>
            <person name="Black A.N."/>
            <person name="Fields C.J."/>
            <person name="Walden K."/>
            <person name="Dewoody J.A."/>
        </authorList>
    </citation>
    <scope>NUCLEOTIDE SEQUENCE [LARGE SCALE GENOMIC DNA]</scope>
    <source>
        <strain evidence="2">ER-17-0199</strain>
        <tissue evidence="2">Blubber</tissue>
    </source>
</reference>
<proteinExistence type="predicted"/>
<evidence type="ECO:0000313" key="2">
    <source>
        <dbReference type="EMBL" id="KAJ8784205.1"/>
    </source>
</evidence>
<accession>A0AB34H003</accession>
<dbReference type="AlphaFoldDB" id="A0AB34H003"/>
<gene>
    <name evidence="2" type="ORF">J1605_008535</name>
</gene>
<name>A0AB34H003_ESCRO</name>
<feature type="region of interest" description="Disordered" evidence="1">
    <location>
        <begin position="1"/>
        <end position="24"/>
    </location>
</feature>